<dbReference type="SMART" id="SM01027">
    <property type="entry name" value="Beta-Casp"/>
    <property type="match status" value="1"/>
</dbReference>
<evidence type="ECO:0000313" key="6">
    <source>
        <dbReference type="Proteomes" id="UP000216363"/>
    </source>
</evidence>
<dbReference type="PANTHER" id="PTHR11203">
    <property type="entry name" value="CLEAVAGE AND POLYADENYLATION SPECIFICITY FACTOR FAMILY MEMBER"/>
    <property type="match status" value="1"/>
</dbReference>
<evidence type="ECO:0000259" key="3">
    <source>
        <dbReference type="SMART" id="SM01027"/>
    </source>
</evidence>
<evidence type="ECO:0000313" key="5">
    <source>
        <dbReference type="EMBL" id="OYR26780.1"/>
    </source>
</evidence>
<feature type="domain" description="Beta-Casp" evidence="3">
    <location>
        <begin position="248"/>
        <end position="367"/>
    </location>
</feature>
<dbReference type="SMART" id="SM00849">
    <property type="entry name" value="Lactamase_B"/>
    <property type="match status" value="1"/>
</dbReference>
<evidence type="ECO:0000313" key="4">
    <source>
        <dbReference type="EMBL" id="KAB2705152.1"/>
    </source>
</evidence>
<reference evidence="4 7" key="2">
    <citation type="submission" date="2019-09" db="EMBL/GenBank/DDBJ databases">
        <title>Taxonomic organization of the family Brucellaceae based on a phylogenomic approach.</title>
        <authorList>
            <person name="Leclercq S."/>
            <person name="Cloeckaert A."/>
            <person name="Zygmunt M.S."/>
        </authorList>
    </citation>
    <scope>NUCLEOTIDE SEQUENCE [LARGE SCALE GENOMIC DNA]</scope>
    <source>
        <strain evidence="4 7">LUP23</strain>
    </source>
</reference>
<evidence type="ECO:0000259" key="2">
    <source>
        <dbReference type="SMART" id="SM00849"/>
    </source>
</evidence>
<dbReference type="Proteomes" id="UP000216363">
    <property type="component" value="Unassembled WGS sequence"/>
</dbReference>
<reference evidence="5 6" key="1">
    <citation type="submission" date="2017-07" db="EMBL/GenBank/DDBJ databases">
        <title>Draft genome of Ochrobactrum lupini type strain LUP21.</title>
        <authorList>
            <person name="Krzyzanowska D.M."/>
            <person name="Jafra S."/>
        </authorList>
    </citation>
    <scope>NUCLEOTIDE SEQUENCE [LARGE SCALE GENOMIC DNA]</scope>
    <source>
        <strain evidence="5 6">LUP21</strain>
    </source>
</reference>
<accession>A0A256GIL0</accession>
<dbReference type="Gene3D" id="3.60.15.10">
    <property type="entry name" value="Ribonuclease Z/Hydroxyacylglutathione hydrolase-like"/>
    <property type="match status" value="1"/>
</dbReference>
<dbReference type="InterPro" id="IPR011108">
    <property type="entry name" value="RMMBL"/>
</dbReference>
<dbReference type="InterPro" id="IPR022712">
    <property type="entry name" value="Beta_Casp"/>
</dbReference>
<sequence>MVTLKFLGGAGTVTGSKFLLTFDHNNLLVDCGLFQGVKNLRELNWASLPLPADAIDAVVLTHAHLDHSGYLPKLVHDGFRGKIYSTPATRDVAELILKDSAHLQEKDAELLNRHSLSKHKPALPLYTVQDAVRALQHFSRVEFNQTALLNHGARVHFRYAGHILGAANVQIDWGGKKIVFSGDIGRYNDPIMRDPETPPDADYVIIESTYGDRRHPEIDATDALGDVAERTLKRGGTLIIPAFAVGRAQEILYHLWKLKESGRLAGIPIYLDSPMAIDATELMSAHISDHRLSPQACRRAFSIARYTNDVDSSKAITASSLPKIVISASGMATGGRVLHHLKSFGPDPRNTILLAGFQAAGTRGRSLRDGSRELKIYGSWIPINAEVVSLEMLSAHADATELIRWLSGFKRAPKGIFIVHGEPEASDALRVRIERQLGWTSLVPRQDQKFML</sequence>
<dbReference type="EMBL" id="WBWF01000003">
    <property type="protein sequence ID" value="KAB2705152.1"/>
    <property type="molecule type" value="Genomic_DNA"/>
</dbReference>
<name>A0A256GIL0_9HYPH</name>
<protein>
    <submittedName>
        <fullName evidence="5">Beta-Casp domain protein</fullName>
    </submittedName>
    <submittedName>
        <fullName evidence="4">MBL fold metallo-hydrolase</fullName>
    </submittedName>
</protein>
<dbReference type="EMBL" id="NNRN01000053">
    <property type="protein sequence ID" value="OYR26780.1"/>
    <property type="molecule type" value="Genomic_DNA"/>
</dbReference>
<dbReference type="InterPro" id="IPR001279">
    <property type="entry name" value="Metallo-B-lactamas"/>
</dbReference>
<dbReference type="SUPFAM" id="SSF56281">
    <property type="entry name" value="Metallo-hydrolase/oxidoreductase"/>
    <property type="match status" value="1"/>
</dbReference>
<proteinExistence type="predicted"/>
<dbReference type="RefSeq" id="WP_094514957.1">
    <property type="nucleotide sequence ID" value="NZ_JBHEEP010000002.1"/>
</dbReference>
<keyword evidence="7" id="KW-1185">Reference proteome</keyword>
<evidence type="ECO:0000256" key="1">
    <source>
        <dbReference type="ARBA" id="ARBA00022801"/>
    </source>
</evidence>
<dbReference type="InterPro" id="IPR050698">
    <property type="entry name" value="MBL"/>
</dbReference>
<gene>
    <name evidence="5" type="ORF">CES86_3132</name>
    <name evidence="4" type="ORF">F9L03_07170</name>
</gene>
<dbReference type="Pfam" id="PF10996">
    <property type="entry name" value="Beta-Casp"/>
    <property type="match status" value="1"/>
</dbReference>
<dbReference type="GO" id="GO:0004521">
    <property type="term" value="F:RNA endonuclease activity"/>
    <property type="evidence" value="ECO:0007669"/>
    <property type="project" value="TreeGrafter"/>
</dbReference>
<dbReference type="Pfam" id="PF00753">
    <property type="entry name" value="Lactamase_B"/>
    <property type="match status" value="1"/>
</dbReference>
<feature type="domain" description="Metallo-beta-lactamase" evidence="2">
    <location>
        <begin position="14"/>
        <end position="243"/>
    </location>
</feature>
<dbReference type="Gene3D" id="3.40.50.10890">
    <property type="match status" value="1"/>
</dbReference>
<dbReference type="AlphaFoldDB" id="A0A256GIL0"/>
<dbReference type="Pfam" id="PF07521">
    <property type="entry name" value="RMMBL"/>
    <property type="match status" value="1"/>
</dbReference>
<dbReference type="InterPro" id="IPR036866">
    <property type="entry name" value="RibonucZ/Hydroxyglut_hydro"/>
</dbReference>
<dbReference type="GO" id="GO:0016787">
    <property type="term" value="F:hydrolase activity"/>
    <property type="evidence" value="ECO:0007669"/>
    <property type="project" value="UniProtKB-KW"/>
</dbReference>
<evidence type="ECO:0000313" key="7">
    <source>
        <dbReference type="Proteomes" id="UP000435957"/>
    </source>
</evidence>
<dbReference type="PANTHER" id="PTHR11203:SF37">
    <property type="entry name" value="INTEGRATOR COMPLEX SUBUNIT 11"/>
    <property type="match status" value="1"/>
</dbReference>
<dbReference type="Proteomes" id="UP000435957">
    <property type="component" value="Unassembled WGS sequence"/>
</dbReference>
<organism evidence="5 6">
    <name type="scientific">Brucella lupini</name>
    <dbReference type="NCBI Taxonomy" id="255457"/>
    <lineage>
        <taxon>Bacteria</taxon>
        <taxon>Pseudomonadati</taxon>
        <taxon>Pseudomonadota</taxon>
        <taxon>Alphaproteobacteria</taxon>
        <taxon>Hyphomicrobiales</taxon>
        <taxon>Brucellaceae</taxon>
        <taxon>Brucella/Ochrobactrum group</taxon>
        <taxon>Brucella</taxon>
    </lineage>
</organism>
<comment type="caution">
    <text evidence="5">The sequence shown here is derived from an EMBL/GenBank/DDBJ whole genome shotgun (WGS) entry which is preliminary data.</text>
</comment>
<keyword evidence="1" id="KW-0378">Hydrolase</keyword>
<dbReference type="CDD" id="cd16295">
    <property type="entry name" value="TTHA0252-CPSF-like_MBL-fold"/>
    <property type="match status" value="1"/>
</dbReference>